<name>A0A9D3UT14_9ROSI</name>
<keyword evidence="3" id="KW-1185">Reference proteome</keyword>
<organism evidence="2 3">
    <name type="scientific">Gossypium stocksii</name>
    <dbReference type="NCBI Taxonomy" id="47602"/>
    <lineage>
        <taxon>Eukaryota</taxon>
        <taxon>Viridiplantae</taxon>
        <taxon>Streptophyta</taxon>
        <taxon>Embryophyta</taxon>
        <taxon>Tracheophyta</taxon>
        <taxon>Spermatophyta</taxon>
        <taxon>Magnoliopsida</taxon>
        <taxon>eudicotyledons</taxon>
        <taxon>Gunneridae</taxon>
        <taxon>Pentapetalae</taxon>
        <taxon>rosids</taxon>
        <taxon>malvids</taxon>
        <taxon>Malvales</taxon>
        <taxon>Malvaceae</taxon>
        <taxon>Malvoideae</taxon>
        <taxon>Gossypium</taxon>
    </lineage>
</organism>
<dbReference type="EMBL" id="JAIQCV010000010">
    <property type="protein sequence ID" value="KAH1055864.1"/>
    <property type="molecule type" value="Genomic_DNA"/>
</dbReference>
<protein>
    <submittedName>
        <fullName evidence="2">Uncharacterized protein</fullName>
    </submittedName>
</protein>
<feature type="compositionally biased region" description="Polar residues" evidence="1">
    <location>
        <begin position="63"/>
        <end position="75"/>
    </location>
</feature>
<dbReference type="Proteomes" id="UP000828251">
    <property type="component" value="Unassembled WGS sequence"/>
</dbReference>
<evidence type="ECO:0000313" key="2">
    <source>
        <dbReference type="EMBL" id="KAH1055864.1"/>
    </source>
</evidence>
<reference evidence="2 3" key="1">
    <citation type="journal article" date="2021" name="Plant Biotechnol. J.">
        <title>Multi-omics assisted identification of the key and species-specific regulatory components of drought-tolerant mechanisms in Gossypium stocksii.</title>
        <authorList>
            <person name="Yu D."/>
            <person name="Ke L."/>
            <person name="Zhang D."/>
            <person name="Wu Y."/>
            <person name="Sun Y."/>
            <person name="Mei J."/>
            <person name="Sun J."/>
            <person name="Sun Y."/>
        </authorList>
    </citation>
    <scope>NUCLEOTIDE SEQUENCE [LARGE SCALE GENOMIC DNA]</scope>
    <source>
        <strain evidence="3">cv. E1</strain>
        <tissue evidence="2">Leaf</tissue>
    </source>
</reference>
<feature type="region of interest" description="Disordered" evidence="1">
    <location>
        <begin position="48"/>
        <end position="75"/>
    </location>
</feature>
<dbReference type="AlphaFoldDB" id="A0A9D3UT14"/>
<proteinExistence type="predicted"/>
<evidence type="ECO:0000313" key="3">
    <source>
        <dbReference type="Proteomes" id="UP000828251"/>
    </source>
</evidence>
<accession>A0A9D3UT14</accession>
<evidence type="ECO:0000256" key="1">
    <source>
        <dbReference type="SAM" id="MobiDB-lite"/>
    </source>
</evidence>
<sequence>MDFNCLQKVFIEFLNFNVYKSKGKDWENFWRKWKQSVDFFIPSTLKGEEEEENLEGSIDFEQALTTDEATTEPTN</sequence>
<comment type="caution">
    <text evidence="2">The sequence shown here is derived from an EMBL/GenBank/DDBJ whole genome shotgun (WGS) entry which is preliminary data.</text>
</comment>
<gene>
    <name evidence="2" type="ORF">J1N35_033929</name>
</gene>